<protein>
    <submittedName>
        <fullName evidence="5">Putative disease resistance protein</fullName>
    </submittedName>
</protein>
<dbReference type="PANTHER" id="PTHR33463:SF220">
    <property type="entry name" value="NB-ARC DOMAIN-CONTAINING PROTEIN"/>
    <property type="match status" value="1"/>
</dbReference>
<feature type="domain" description="NB-ARC" evidence="4">
    <location>
        <begin position="174"/>
        <end position="228"/>
    </location>
</feature>
<dbReference type="Pfam" id="PF00931">
    <property type="entry name" value="NB-ARC"/>
    <property type="match status" value="1"/>
</dbReference>
<accession>A0A438H7Z5</accession>
<dbReference type="InterPro" id="IPR050905">
    <property type="entry name" value="Plant_NBS-LRR"/>
</dbReference>
<gene>
    <name evidence="5" type="primary">VvCHDp001028_10</name>
    <name evidence="5" type="ORF">CK203_052884</name>
</gene>
<dbReference type="GO" id="GO:0005524">
    <property type="term" value="F:ATP binding"/>
    <property type="evidence" value="ECO:0007669"/>
    <property type="project" value="UniProtKB-KW"/>
</dbReference>
<dbReference type="EMBL" id="QGNW01000265">
    <property type="protein sequence ID" value="RVW80519.1"/>
    <property type="molecule type" value="Genomic_DNA"/>
</dbReference>
<keyword evidence="2" id="KW-0611">Plant defense</keyword>
<dbReference type="InterPro" id="IPR027417">
    <property type="entry name" value="P-loop_NTPase"/>
</dbReference>
<keyword evidence="3" id="KW-0067">ATP-binding</keyword>
<proteinExistence type="predicted"/>
<comment type="caution">
    <text evidence="5">The sequence shown here is derived from an EMBL/GenBank/DDBJ whole genome shotgun (WGS) entry which is preliminary data.</text>
</comment>
<dbReference type="InterPro" id="IPR002182">
    <property type="entry name" value="NB-ARC"/>
</dbReference>
<dbReference type="GO" id="GO:0006952">
    <property type="term" value="P:defense response"/>
    <property type="evidence" value="ECO:0007669"/>
    <property type="project" value="UniProtKB-KW"/>
</dbReference>
<organism evidence="5 6">
    <name type="scientific">Vitis vinifera</name>
    <name type="common">Grape</name>
    <dbReference type="NCBI Taxonomy" id="29760"/>
    <lineage>
        <taxon>Eukaryota</taxon>
        <taxon>Viridiplantae</taxon>
        <taxon>Streptophyta</taxon>
        <taxon>Embryophyta</taxon>
        <taxon>Tracheophyta</taxon>
        <taxon>Spermatophyta</taxon>
        <taxon>Magnoliopsida</taxon>
        <taxon>eudicotyledons</taxon>
        <taxon>Gunneridae</taxon>
        <taxon>Pentapetalae</taxon>
        <taxon>rosids</taxon>
        <taxon>Vitales</taxon>
        <taxon>Vitaceae</taxon>
        <taxon>Viteae</taxon>
        <taxon>Vitis</taxon>
    </lineage>
</organism>
<dbReference type="InterPro" id="IPR042197">
    <property type="entry name" value="Apaf_helical"/>
</dbReference>
<evidence type="ECO:0000256" key="3">
    <source>
        <dbReference type="ARBA" id="ARBA00022840"/>
    </source>
</evidence>
<evidence type="ECO:0000256" key="1">
    <source>
        <dbReference type="ARBA" id="ARBA00022741"/>
    </source>
</evidence>
<dbReference type="Gene3D" id="1.10.8.430">
    <property type="entry name" value="Helical domain of apoptotic protease-activating factors"/>
    <property type="match status" value="1"/>
</dbReference>
<evidence type="ECO:0000313" key="6">
    <source>
        <dbReference type="Proteomes" id="UP000288805"/>
    </source>
</evidence>
<dbReference type="SUPFAM" id="SSF52540">
    <property type="entry name" value="P-loop containing nucleoside triphosphate hydrolases"/>
    <property type="match status" value="1"/>
</dbReference>
<evidence type="ECO:0000256" key="2">
    <source>
        <dbReference type="ARBA" id="ARBA00022821"/>
    </source>
</evidence>
<dbReference type="AlphaFoldDB" id="A0A438H7Z5"/>
<sequence>MDCVSPILDVATRLWDWSTNSALYIRKLQENLKFLKNLTKELSNLSKDVMGRVEREEEQQSRHTHDVDGWLCAVLVMETEVEEILQNGDQEIQKKCLGTSPKNCWSSYKLGKIVTKKINVVTELKGKGHFDVMAERLPPAPVDERPMGKTVGLDLMFEKVRRCLEDDQRLNLFEVGIPDLNDQSKSKFVLTTRSEQVCNEIEVHKRIRVECLTPDEAFSLFYNKVCENILNLHLDIKRLAKIVVEECKGLPLALIIIGRLIRAQSVSQLIRVQLVSLIAGVINKIYNILHHELG</sequence>
<evidence type="ECO:0000313" key="5">
    <source>
        <dbReference type="EMBL" id="RVW80519.1"/>
    </source>
</evidence>
<dbReference type="GO" id="GO:0043531">
    <property type="term" value="F:ADP binding"/>
    <property type="evidence" value="ECO:0007669"/>
    <property type="project" value="InterPro"/>
</dbReference>
<name>A0A438H7Z5_VITVI</name>
<evidence type="ECO:0000259" key="4">
    <source>
        <dbReference type="Pfam" id="PF00931"/>
    </source>
</evidence>
<reference evidence="5 6" key="1">
    <citation type="journal article" date="2018" name="PLoS Genet.">
        <title>Population sequencing reveals clonal diversity and ancestral inbreeding in the grapevine cultivar Chardonnay.</title>
        <authorList>
            <person name="Roach M.J."/>
            <person name="Johnson D.L."/>
            <person name="Bohlmann J."/>
            <person name="van Vuuren H.J."/>
            <person name="Jones S.J."/>
            <person name="Pretorius I.S."/>
            <person name="Schmidt S.A."/>
            <person name="Borneman A.R."/>
        </authorList>
    </citation>
    <scope>NUCLEOTIDE SEQUENCE [LARGE SCALE GENOMIC DNA]</scope>
    <source>
        <strain evidence="6">cv. Chardonnay</strain>
        <tissue evidence="5">Leaf</tissue>
    </source>
</reference>
<dbReference type="Proteomes" id="UP000288805">
    <property type="component" value="Unassembled WGS sequence"/>
</dbReference>
<dbReference type="PANTHER" id="PTHR33463">
    <property type="entry name" value="NB-ARC DOMAIN-CONTAINING PROTEIN-RELATED"/>
    <property type="match status" value="1"/>
</dbReference>
<keyword evidence="1" id="KW-0547">Nucleotide-binding</keyword>